<dbReference type="PROSITE" id="PS00196">
    <property type="entry name" value="COPPER_BLUE"/>
    <property type="match status" value="1"/>
</dbReference>
<dbReference type="SUPFAM" id="SSF49503">
    <property type="entry name" value="Cupredoxins"/>
    <property type="match status" value="1"/>
</dbReference>
<dbReference type="CDD" id="cd04216">
    <property type="entry name" value="Phytocyanin"/>
    <property type="match status" value="1"/>
</dbReference>
<keyword evidence="3" id="KW-0325">Glycoprotein</keyword>
<name>A0A0E0LW23_ORYPU</name>
<dbReference type="InterPro" id="IPR003245">
    <property type="entry name" value="Phytocyanin_dom"/>
</dbReference>
<organism evidence="7">
    <name type="scientific">Oryza punctata</name>
    <name type="common">Red rice</name>
    <dbReference type="NCBI Taxonomy" id="4537"/>
    <lineage>
        <taxon>Eukaryota</taxon>
        <taxon>Viridiplantae</taxon>
        <taxon>Streptophyta</taxon>
        <taxon>Embryophyta</taxon>
        <taxon>Tracheophyta</taxon>
        <taxon>Spermatophyta</taxon>
        <taxon>Magnoliopsida</taxon>
        <taxon>Liliopsida</taxon>
        <taxon>Poales</taxon>
        <taxon>Poaceae</taxon>
        <taxon>BOP clade</taxon>
        <taxon>Oryzoideae</taxon>
        <taxon>Oryzeae</taxon>
        <taxon>Oryzinae</taxon>
        <taxon>Oryza</taxon>
    </lineage>
</organism>
<dbReference type="AlphaFoldDB" id="A0A0E0LW23"/>
<sequence length="210" mass="22309">MTSYSALTALLLVVGCAVAASAGTEYRVGDEKGWTTGVDYTAWANGKTFFADDRLLFSYTPKEHTVTEVSKSDYDACSVSSSTPISNSQSGSTSLPLRPGAHYYICTIGIHCANGMKLAVTVSNSSSGTPGTRPTTVPYSYPPPAGSSVGHLQAAAPPPASSSSSFSSRLQIHVVERPGMRTFCPGWSQRMILVRIPDGWLERLFRSIGC</sequence>
<evidence type="ECO:0000313" key="7">
    <source>
        <dbReference type="EnsemblPlants" id="OPUNC08G16310.1"/>
    </source>
</evidence>
<feature type="compositionally biased region" description="Low complexity" evidence="4">
    <location>
        <begin position="123"/>
        <end position="136"/>
    </location>
</feature>
<keyword evidence="8" id="KW-1185">Reference proteome</keyword>
<proteinExistence type="predicted"/>
<dbReference type="InterPro" id="IPR039391">
    <property type="entry name" value="Phytocyanin-like"/>
</dbReference>
<reference evidence="7" key="2">
    <citation type="submission" date="2018-05" db="EMBL/GenBank/DDBJ databases">
        <title>OpunRS2 (Oryza punctata Reference Sequence Version 2).</title>
        <authorList>
            <person name="Zhang J."/>
            <person name="Kudrna D."/>
            <person name="Lee S."/>
            <person name="Talag J."/>
            <person name="Welchert J."/>
            <person name="Wing R.A."/>
        </authorList>
    </citation>
    <scope>NUCLEOTIDE SEQUENCE [LARGE SCALE GENOMIC DNA]</scope>
</reference>
<dbReference type="GO" id="GO:0005886">
    <property type="term" value="C:plasma membrane"/>
    <property type="evidence" value="ECO:0007669"/>
    <property type="project" value="TreeGrafter"/>
</dbReference>
<dbReference type="InterPro" id="IPR028871">
    <property type="entry name" value="BlueCu_1_BS"/>
</dbReference>
<dbReference type="Gramene" id="OPUNC08G16310.1">
    <property type="protein sequence ID" value="OPUNC08G16310.1"/>
    <property type="gene ID" value="OPUNC08G16310"/>
</dbReference>
<protein>
    <recommendedName>
        <fullName evidence="6">Phytocyanin domain-containing protein</fullName>
    </recommendedName>
</protein>
<dbReference type="PANTHER" id="PTHR33021">
    <property type="entry name" value="BLUE COPPER PROTEIN"/>
    <property type="match status" value="1"/>
</dbReference>
<dbReference type="FunFam" id="2.60.40.420:FF:000003">
    <property type="entry name" value="Blue copper"/>
    <property type="match status" value="1"/>
</dbReference>
<dbReference type="Gene3D" id="2.60.40.420">
    <property type="entry name" value="Cupredoxins - blue copper proteins"/>
    <property type="match status" value="1"/>
</dbReference>
<dbReference type="EnsemblPlants" id="OPUNC08G16310.1">
    <property type="protein sequence ID" value="OPUNC08G16310.1"/>
    <property type="gene ID" value="OPUNC08G16310"/>
</dbReference>
<feature type="region of interest" description="Disordered" evidence="4">
    <location>
        <begin position="148"/>
        <end position="167"/>
    </location>
</feature>
<dbReference type="GO" id="GO:0009055">
    <property type="term" value="F:electron transfer activity"/>
    <property type="evidence" value="ECO:0007669"/>
    <property type="project" value="InterPro"/>
</dbReference>
<evidence type="ECO:0000259" key="6">
    <source>
        <dbReference type="PROSITE" id="PS51485"/>
    </source>
</evidence>
<dbReference type="eggNOG" id="ENOG502RZ8U">
    <property type="taxonomic scope" value="Eukaryota"/>
</dbReference>
<dbReference type="HOGENOM" id="CLU_058719_2_0_1"/>
<reference evidence="7" key="1">
    <citation type="submission" date="2015-04" db="UniProtKB">
        <authorList>
            <consortium name="EnsemblPlants"/>
        </authorList>
    </citation>
    <scope>IDENTIFICATION</scope>
</reference>
<evidence type="ECO:0000256" key="4">
    <source>
        <dbReference type="SAM" id="MobiDB-lite"/>
    </source>
</evidence>
<dbReference type="InterPro" id="IPR008972">
    <property type="entry name" value="Cupredoxin"/>
</dbReference>
<feature type="domain" description="Phytocyanin" evidence="6">
    <location>
        <begin position="24"/>
        <end position="124"/>
    </location>
</feature>
<accession>A0A0E0LW23</accession>
<keyword evidence="2" id="KW-0186">Copper</keyword>
<evidence type="ECO:0000256" key="2">
    <source>
        <dbReference type="ARBA" id="ARBA00023008"/>
    </source>
</evidence>
<feature type="region of interest" description="Disordered" evidence="4">
    <location>
        <begin position="123"/>
        <end position="143"/>
    </location>
</feature>
<dbReference type="Pfam" id="PF02298">
    <property type="entry name" value="Cu_bind_like"/>
    <property type="match status" value="1"/>
</dbReference>
<dbReference type="Proteomes" id="UP000026962">
    <property type="component" value="Chromosome 8"/>
</dbReference>
<dbReference type="OMA" id="IHCANGM"/>
<evidence type="ECO:0000256" key="5">
    <source>
        <dbReference type="SAM" id="SignalP"/>
    </source>
</evidence>
<evidence type="ECO:0000256" key="3">
    <source>
        <dbReference type="ARBA" id="ARBA00023180"/>
    </source>
</evidence>
<evidence type="ECO:0000313" key="8">
    <source>
        <dbReference type="Proteomes" id="UP000026962"/>
    </source>
</evidence>
<dbReference type="PANTHER" id="PTHR33021:SF439">
    <property type="entry name" value="OS09G0469300 PROTEIN"/>
    <property type="match status" value="1"/>
</dbReference>
<dbReference type="PROSITE" id="PS51485">
    <property type="entry name" value="PHYTOCYANIN"/>
    <property type="match status" value="1"/>
</dbReference>
<evidence type="ECO:0000256" key="1">
    <source>
        <dbReference type="ARBA" id="ARBA00022723"/>
    </source>
</evidence>
<dbReference type="GO" id="GO:0046872">
    <property type="term" value="F:metal ion binding"/>
    <property type="evidence" value="ECO:0007669"/>
    <property type="project" value="UniProtKB-KW"/>
</dbReference>
<feature type="signal peptide" evidence="5">
    <location>
        <begin position="1"/>
        <end position="22"/>
    </location>
</feature>
<keyword evidence="1" id="KW-0479">Metal-binding</keyword>
<feature type="chain" id="PRO_5002366782" description="Phytocyanin domain-containing protein" evidence="5">
    <location>
        <begin position="23"/>
        <end position="210"/>
    </location>
</feature>
<keyword evidence="5" id="KW-0732">Signal</keyword>